<protein>
    <submittedName>
        <fullName evidence="1">Uncharacterized protein</fullName>
    </submittedName>
</protein>
<evidence type="ECO:0000313" key="1">
    <source>
        <dbReference type="EMBL" id="KAI9386588.1"/>
    </source>
</evidence>
<reference evidence="1 2" key="1">
    <citation type="journal article" date="2006" name="Science">
        <title>The genome of black cottonwood, Populus trichocarpa (Torr. &amp; Gray).</title>
        <authorList>
            <person name="Tuskan G.A."/>
            <person name="Difazio S."/>
            <person name="Jansson S."/>
            <person name="Bohlmann J."/>
            <person name="Grigoriev I."/>
            <person name="Hellsten U."/>
            <person name="Putnam N."/>
            <person name="Ralph S."/>
            <person name="Rombauts S."/>
            <person name="Salamov A."/>
            <person name="Schein J."/>
            <person name="Sterck L."/>
            <person name="Aerts A."/>
            <person name="Bhalerao R.R."/>
            <person name="Bhalerao R.P."/>
            <person name="Blaudez D."/>
            <person name="Boerjan W."/>
            <person name="Brun A."/>
            <person name="Brunner A."/>
            <person name="Busov V."/>
            <person name="Campbell M."/>
            <person name="Carlson J."/>
            <person name="Chalot M."/>
            <person name="Chapman J."/>
            <person name="Chen G.L."/>
            <person name="Cooper D."/>
            <person name="Coutinho P.M."/>
            <person name="Couturier J."/>
            <person name="Covert S."/>
            <person name="Cronk Q."/>
            <person name="Cunningham R."/>
            <person name="Davis J."/>
            <person name="Degroeve S."/>
            <person name="Dejardin A."/>
            <person name="Depamphilis C."/>
            <person name="Detter J."/>
            <person name="Dirks B."/>
            <person name="Dubchak I."/>
            <person name="Duplessis S."/>
            <person name="Ehlting J."/>
            <person name="Ellis B."/>
            <person name="Gendler K."/>
            <person name="Goodstein D."/>
            <person name="Gribskov M."/>
            <person name="Grimwood J."/>
            <person name="Groover A."/>
            <person name="Gunter L."/>
            <person name="Hamberger B."/>
            <person name="Heinze B."/>
            <person name="Helariutta Y."/>
            <person name="Henrissat B."/>
            <person name="Holligan D."/>
            <person name="Holt R."/>
            <person name="Huang W."/>
            <person name="Islam-Faridi N."/>
            <person name="Jones S."/>
            <person name="Jones-Rhoades M."/>
            <person name="Jorgensen R."/>
            <person name="Joshi C."/>
            <person name="Kangasjarvi J."/>
            <person name="Karlsson J."/>
            <person name="Kelleher C."/>
            <person name="Kirkpatrick R."/>
            <person name="Kirst M."/>
            <person name="Kohler A."/>
            <person name="Kalluri U."/>
            <person name="Larimer F."/>
            <person name="Leebens-Mack J."/>
            <person name="Leple J.C."/>
            <person name="Locascio P."/>
            <person name="Lou Y."/>
            <person name="Lucas S."/>
            <person name="Martin F."/>
            <person name="Montanini B."/>
            <person name="Napoli C."/>
            <person name="Nelson D.R."/>
            <person name="Nelson C."/>
            <person name="Nieminen K."/>
            <person name="Nilsson O."/>
            <person name="Pereda V."/>
            <person name="Peter G."/>
            <person name="Philippe R."/>
            <person name="Pilate G."/>
            <person name="Poliakov A."/>
            <person name="Razumovskaya J."/>
            <person name="Richardson P."/>
            <person name="Rinaldi C."/>
            <person name="Ritland K."/>
            <person name="Rouze P."/>
            <person name="Ryaboy D."/>
            <person name="Schmutz J."/>
            <person name="Schrader J."/>
            <person name="Segerman B."/>
            <person name="Shin H."/>
            <person name="Siddiqui A."/>
            <person name="Sterky F."/>
            <person name="Terry A."/>
            <person name="Tsai C.J."/>
            <person name="Uberbacher E."/>
            <person name="Unneberg P."/>
            <person name="Vahala J."/>
            <person name="Wall K."/>
            <person name="Wessler S."/>
            <person name="Yang G."/>
            <person name="Yin T."/>
            <person name="Douglas C."/>
            <person name="Marra M."/>
            <person name="Sandberg G."/>
            <person name="Van de Peer Y."/>
            <person name="Rokhsar D."/>
        </authorList>
    </citation>
    <scope>NUCLEOTIDE SEQUENCE [LARGE SCALE GENOMIC DNA]</scope>
    <source>
        <strain evidence="2">cv. Nisqually</strain>
    </source>
</reference>
<gene>
    <name evidence="1" type="ORF">POPTR_010G046350v4</name>
</gene>
<evidence type="ECO:0000313" key="2">
    <source>
        <dbReference type="Proteomes" id="UP000006729"/>
    </source>
</evidence>
<dbReference type="Proteomes" id="UP000006729">
    <property type="component" value="Chromosome 10"/>
</dbReference>
<sequence>MVHSFVWTRVISTRVTKNSNKAPTRYNLKESLSRNNLHVKKIFEAEYIAKICLIMVLTDSHIFLD</sequence>
<dbReference type="EMBL" id="CM009299">
    <property type="protein sequence ID" value="KAI9386588.1"/>
    <property type="molecule type" value="Genomic_DNA"/>
</dbReference>
<keyword evidence="2" id="KW-1185">Reference proteome</keyword>
<organism evidence="1 2">
    <name type="scientific">Populus trichocarpa</name>
    <name type="common">Western balsam poplar</name>
    <name type="synonym">Populus balsamifera subsp. trichocarpa</name>
    <dbReference type="NCBI Taxonomy" id="3694"/>
    <lineage>
        <taxon>Eukaryota</taxon>
        <taxon>Viridiplantae</taxon>
        <taxon>Streptophyta</taxon>
        <taxon>Embryophyta</taxon>
        <taxon>Tracheophyta</taxon>
        <taxon>Spermatophyta</taxon>
        <taxon>Magnoliopsida</taxon>
        <taxon>eudicotyledons</taxon>
        <taxon>Gunneridae</taxon>
        <taxon>Pentapetalae</taxon>
        <taxon>rosids</taxon>
        <taxon>fabids</taxon>
        <taxon>Malpighiales</taxon>
        <taxon>Salicaceae</taxon>
        <taxon>Saliceae</taxon>
        <taxon>Populus</taxon>
    </lineage>
</organism>
<comment type="caution">
    <text evidence="1">The sequence shown here is derived from an EMBL/GenBank/DDBJ whole genome shotgun (WGS) entry which is preliminary data.</text>
</comment>
<name>A0ACC0SB57_POPTR</name>
<accession>A0ACC0SB57</accession>
<proteinExistence type="predicted"/>